<accession>A0A5E8B4R8</accession>
<dbReference type="EMBL" id="CABVLU010000001">
    <property type="protein sequence ID" value="VVT46522.1"/>
    <property type="molecule type" value="Genomic_DNA"/>
</dbReference>
<sequence length="181" mass="20088">MYIFIFEIVFGLTLAANQLVSAAAIPPYYTVAPAASTAQSPSITPPRGPGAFAPPAKPASRAWKPNLPVPGENTEDDNEKTFGIADGKKHSPICKDCVGRTRQLVKDYTLLDSIDYRAEEEGKNEKENGGKSVGDKEGREQALRPAKWYVYWRNGYLEIPRPREWHIPSPPLADYLEEEAK</sequence>
<feature type="signal peptide" evidence="2">
    <location>
        <begin position="1"/>
        <end position="15"/>
    </location>
</feature>
<dbReference type="GeneID" id="43580078"/>
<keyword evidence="2" id="KW-0732">Signal</keyword>
<reference evidence="3 4" key="1">
    <citation type="submission" date="2019-09" db="EMBL/GenBank/DDBJ databases">
        <authorList>
            <person name="Brejova B."/>
        </authorList>
    </citation>
    <scope>NUCLEOTIDE SEQUENCE [LARGE SCALE GENOMIC DNA]</scope>
</reference>
<dbReference type="Proteomes" id="UP000398389">
    <property type="component" value="Unassembled WGS sequence"/>
</dbReference>
<name>A0A5E8B4R8_9ASCO</name>
<dbReference type="RefSeq" id="XP_031851869.1">
    <property type="nucleotide sequence ID" value="XM_031995978.1"/>
</dbReference>
<protein>
    <submittedName>
        <fullName evidence="3">Uncharacterized protein</fullName>
    </submittedName>
</protein>
<evidence type="ECO:0000313" key="3">
    <source>
        <dbReference type="EMBL" id="VVT46522.1"/>
    </source>
</evidence>
<dbReference type="AlphaFoldDB" id="A0A5E8B4R8"/>
<proteinExistence type="predicted"/>
<keyword evidence="4" id="KW-1185">Reference proteome</keyword>
<organism evidence="3 4">
    <name type="scientific">Magnusiomyces paraingens</name>
    <dbReference type="NCBI Taxonomy" id="2606893"/>
    <lineage>
        <taxon>Eukaryota</taxon>
        <taxon>Fungi</taxon>
        <taxon>Dikarya</taxon>
        <taxon>Ascomycota</taxon>
        <taxon>Saccharomycotina</taxon>
        <taxon>Dipodascomycetes</taxon>
        <taxon>Dipodascales</taxon>
        <taxon>Dipodascaceae</taxon>
        <taxon>Magnusiomyces</taxon>
    </lineage>
</organism>
<feature type="region of interest" description="Disordered" evidence="1">
    <location>
        <begin position="37"/>
        <end position="85"/>
    </location>
</feature>
<feature type="chain" id="PRO_5022883026" evidence="2">
    <location>
        <begin position="16"/>
        <end position="181"/>
    </location>
</feature>
<feature type="region of interest" description="Disordered" evidence="1">
    <location>
        <begin position="120"/>
        <end position="140"/>
    </location>
</feature>
<evidence type="ECO:0000256" key="1">
    <source>
        <dbReference type="SAM" id="MobiDB-lite"/>
    </source>
</evidence>
<gene>
    <name evidence="3" type="ORF">SAPINGB_P001255</name>
</gene>
<evidence type="ECO:0000313" key="4">
    <source>
        <dbReference type="Proteomes" id="UP000398389"/>
    </source>
</evidence>
<evidence type="ECO:0000256" key="2">
    <source>
        <dbReference type="SAM" id="SignalP"/>
    </source>
</evidence>